<comment type="caution">
    <text evidence="1">The sequence shown here is derived from an EMBL/GenBank/DDBJ whole genome shotgun (WGS) entry which is preliminary data.</text>
</comment>
<dbReference type="Proteomes" id="UP001164250">
    <property type="component" value="Chromosome 7"/>
</dbReference>
<organism evidence="1 2">
    <name type="scientific">Pistacia atlantica</name>
    <dbReference type="NCBI Taxonomy" id="434234"/>
    <lineage>
        <taxon>Eukaryota</taxon>
        <taxon>Viridiplantae</taxon>
        <taxon>Streptophyta</taxon>
        <taxon>Embryophyta</taxon>
        <taxon>Tracheophyta</taxon>
        <taxon>Spermatophyta</taxon>
        <taxon>Magnoliopsida</taxon>
        <taxon>eudicotyledons</taxon>
        <taxon>Gunneridae</taxon>
        <taxon>Pentapetalae</taxon>
        <taxon>rosids</taxon>
        <taxon>malvids</taxon>
        <taxon>Sapindales</taxon>
        <taxon>Anacardiaceae</taxon>
        <taxon>Pistacia</taxon>
    </lineage>
</organism>
<protein>
    <submittedName>
        <fullName evidence="1">Uncharacterized protein</fullName>
    </submittedName>
</protein>
<evidence type="ECO:0000313" key="1">
    <source>
        <dbReference type="EMBL" id="KAJ0092737.1"/>
    </source>
</evidence>
<gene>
    <name evidence="1" type="ORF">Patl1_25805</name>
</gene>
<reference evidence="2" key="1">
    <citation type="journal article" date="2023" name="G3 (Bethesda)">
        <title>Genome assembly and association tests identify interacting loci associated with vigor, precocity, and sex in interspecific pistachio rootstocks.</title>
        <authorList>
            <person name="Palmer W."/>
            <person name="Jacygrad E."/>
            <person name="Sagayaradj S."/>
            <person name="Cavanaugh K."/>
            <person name="Han R."/>
            <person name="Bertier L."/>
            <person name="Beede B."/>
            <person name="Kafkas S."/>
            <person name="Golino D."/>
            <person name="Preece J."/>
            <person name="Michelmore R."/>
        </authorList>
    </citation>
    <scope>NUCLEOTIDE SEQUENCE [LARGE SCALE GENOMIC DNA]</scope>
</reference>
<keyword evidence="2" id="KW-1185">Reference proteome</keyword>
<sequence length="129" mass="14972">MTHMQRVLMNIFWLAPQFCLPGLMEGLAVDGLDDFSIYQFPDASWKDYVWAVNKLAMGIGSFLSIFSVYTNRSLFTRILNSSRLDEYYKRLTVVSFINMCYYLPIMSTFYESNHTAEVDGRSKTFVVDV</sequence>
<evidence type="ECO:0000313" key="2">
    <source>
        <dbReference type="Proteomes" id="UP001164250"/>
    </source>
</evidence>
<name>A0ACC1B1G2_9ROSI</name>
<accession>A0ACC1B1G2</accession>
<proteinExistence type="predicted"/>
<dbReference type="EMBL" id="CM047903">
    <property type="protein sequence ID" value="KAJ0092737.1"/>
    <property type="molecule type" value="Genomic_DNA"/>
</dbReference>